<keyword evidence="3" id="KW-1185">Reference proteome</keyword>
<feature type="compositionally biased region" description="Polar residues" evidence="1">
    <location>
        <begin position="103"/>
        <end position="125"/>
    </location>
</feature>
<dbReference type="AlphaFoldDB" id="A0A4C1WQ69"/>
<organism evidence="2 3">
    <name type="scientific">Eumeta variegata</name>
    <name type="common">Bagworm moth</name>
    <name type="synonym">Eumeta japonica</name>
    <dbReference type="NCBI Taxonomy" id="151549"/>
    <lineage>
        <taxon>Eukaryota</taxon>
        <taxon>Metazoa</taxon>
        <taxon>Ecdysozoa</taxon>
        <taxon>Arthropoda</taxon>
        <taxon>Hexapoda</taxon>
        <taxon>Insecta</taxon>
        <taxon>Pterygota</taxon>
        <taxon>Neoptera</taxon>
        <taxon>Endopterygota</taxon>
        <taxon>Lepidoptera</taxon>
        <taxon>Glossata</taxon>
        <taxon>Ditrysia</taxon>
        <taxon>Tineoidea</taxon>
        <taxon>Psychidae</taxon>
        <taxon>Oiketicinae</taxon>
        <taxon>Eumeta</taxon>
    </lineage>
</organism>
<gene>
    <name evidence="2" type="ORF">EVAR_83116_1</name>
</gene>
<name>A0A4C1WQ69_EUMVA</name>
<dbReference type="OrthoDB" id="8123886at2759"/>
<evidence type="ECO:0000313" key="2">
    <source>
        <dbReference type="EMBL" id="GBP52255.1"/>
    </source>
</evidence>
<evidence type="ECO:0008006" key="4">
    <source>
        <dbReference type="Google" id="ProtNLM"/>
    </source>
</evidence>
<reference evidence="2 3" key="1">
    <citation type="journal article" date="2019" name="Commun. Biol.">
        <title>The bagworm genome reveals a unique fibroin gene that provides high tensile strength.</title>
        <authorList>
            <person name="Kono N."/>
            <person name="Nakamura H."/>
            <person name="Ohtoshi R."/>
            <person name="Tomita M."/>
            <person name="Numata K."/>
            <person name="Arakawa K."/>
        </authorList>
    </citation>
    <scope>NUCLEOTIDE SEQUENCE [LARGE SCALE GENOMIC DNA]</scope>
</reference>
<accession>A0A4C1WQ69</accession>
<evidence type="ECO:0000313" key="3">
    <source>
        <dbReference type="Proteomes" id="UP000299102"/>
    </source>
</evidence>
<proteinExistence type="predicted"/>
<evidence type="ECO:0000256" key="1">
    <source>
        <dbReference type="SAM" id="MobiDB-lite"/>
    </source>
</evidence>
<feature type="compositionally biased region" description="Basic and acidic residues" evidence="1">
    <location>
        <begin position="44"/>
        <end position="57"/>
    </location>
</feature>
<sequence length="435" mass="48661">MNDNNKLRSFQTDRGLLDLLREFEDYCAFPALPSQSETSVMEVDQTKESKKRASDTRKKPKALSSAIKVAPLLTAAAPATTSITLSVKEIYYSTLWCTVRNSNSQDAPASQNAKNSKPANSSQISKANKAKTPTAAKVAIDEVDIIANPTSKKTKSRHPYSFIIRADARGLKIQSVAIADFWNLSALLTMLKVADHKYSLKEEREFHVVLRKVPKELSIEEVKEDLIIQNLPMESVRQITNRAPEPLDLVLVTSIDNATKRQCFDCQLYGHSSKNCYQRVRCVKCLGHHGTTACTRNKNTDGPPACVLCKLAGHTANYLGCSRAPKRKSIQINYNKKAPRYKFRSRRAEHPRAWSQIIYPTRKQQRIPQDPPTNRAPITSSTEDIRALMSMISIIDIGEIVLLAKKFKAAANPEEKILILAEEAPLMEAIKNNKT</sequence>
<comment type="caution">
    <text evidence="2">The sequence shown here is derived from an EMBL/GenBank/DDBJ whole genome shotgun (WGS) entry which is preliminary data.</text>
</comment>
<dbReference type="EMBL" id="BGZK01000598">
    <property type="protein sequence ID" value="GBP52255.1"/>
    <property type="molecule type" value="Genomic_DNA"/>
</dbReference>
<dbReference type="Proteomes" id="UP000299102">
    <property type="component" value="Unassembled WGS sequence"/>
</dbReference>
<feature type="region of interest" description="Disordered" evidence="1">
    <location>
        <begin position="103"/>
        <end position="131"/>
    </location>
</feature>
<feature type="region of interest" description="Disordered" evidence="1">
    <location>
        <begin position="37"/>
        <end position="61"/>
    </location>
</feature>
<protein>
    <recommendedName>
        <fullName evidence="4">Nucleic-acid-binding protein from transposon X-element</fullName>
    </recommendedName>
</protein>